<dbReference type="EMBL" id="AMGY01000008">
    <property type="protein sequence ID" value="EXJ79464.1"/>
    <property type="molecule type" value="Genomic_DNA"/>
</dbReference>
<evidence type="ECO:0000313" key="2">
    <source>
        <dbReference type="EMBL" id="EXJ79464.1"/>
    </source>
</evidence>
<feature type="compositionally biased region" description="Low complexity" evidence="1">
    <location>
        <begin position="1"/>
        <end position="22"/>
    </location>
</feature>
<dbReference type="HOGENOM" id="CLU_449035_0_0_1"/>
<dbReference type="AlphaFoldDB" id="W9YAR9"/>
<evidence type="ECO:0000256" key="1">
    <source>
        <dbReference type="SAM" id="MobiDB-lite"/>
    </source>
</evidence>
<dbReference type="Gene3D" id="1.25.40.10">
    <property type="entry name" value="Tetratricopeptide repeat domain"/>
    <property type="match status" value="2"/>
</dbReference>
<protein>
    <submittedName>
        <fullName evidence="2">Uncharacterized protein</fullName>
    </submittedName>
</protein>
<dbReference type="SUPFAM" id="SSF48452">
    <property type="entry name" value="TPR-like"/>
    <property type="match status" value="1"/>
</dbReference>
<accession>W9YAR9</accession>
<comment type="caution">
    <text evidence="2">The sequence shown here is derived from an EMBL/GenBank/DDBJ whole genome shotgun (WGS) entry which is preliminary data.</text>
</comment>
<dbReference type="OrthoDB" id="2913095at2759"/>
<name>W9YAR9_9EURO</name>
<feature type="compositionally biased region" description="Basic and acidic residues" evidence="1">
    <location>
        <begin position="458"/>
        <end position="474"/>
    </location>
</feature>
<organism evidence="2 3">
    <name type="scientific">Capronia epimyces CBS 606.96</name>
    <dbReference type="NCBI Taxonomy" id="1182542"/>
    <lineage>
        <taxon>Eukaryota</taxon>
        <taxon>Fungi</taxon>
        <taxon>Dikarya</taxon>
        <taxon>Ascomycota</taxon>
        <taxon>Pezizomycotina</taxon>
        <taxon>Eurotiomycetes</taxon>
        <taxon>Chaetothyriomycetidae</taxon>
        <taxon>Chaetothyriales</taxon>
        <taxon>Herpotrichiellaceae</taxon>
        <taxon>Capronia</taxon>
    </lineage>
</organism>
<dbReference type="GeneID" id="19173052"/>
<feature type="region of interest" description="Disordered" evidence="1">
    <location>
        <begin position="1"/>
        <end position="34"/>
    </location>
</feature>
<dbReference type="Proteomes" id="UP000019478">
    <property type="component" value="Unassembled WGS sequence"/>
</dbReference>
<feature type="region of interest" description="Disordered" evidence="1">
    <location>
        <begin position="458"/>
        <end position="500"/>
    </location>
</feature>
<dbReference type="RefSeq" id="XP_007737252.1">
    <property type="nucleotide sequence ID" value="XM_007739062.1"/>
</dbReference>
<keyword evidence="3" id="KW-1185">Reference proteome</keyword>
<sequence>MKSRSSSVSSGSSSSSGSSKSGGSEGSKADEDEAADVERIASAATWAQEALGIKEESLNSLWYERLGDTCYAFSEYAAARDRFEKAKNLPDTRWTANQGWAVATFELGMADNSEELKMLACDEMETVLTVLRGLFKSGSASDVECRMLVENVKQLASWQKGLNQLDKTLALYQEALEVDPYEHGTHCDLLQLLYKQNKLEDARKSLLGSPGQDVTTGVRDRDTSIFVSLLQYLAETEDDEGHLGVMNIIVILAGADQTFSQFTLEALQSAIVDARKNNNTVGEGILLLYQGIILARGSADNNRIQQAARSWEDCMSLYLTFQYHLMRTQDYAARYMTQYYFNQSINQSRQVSLQGGDDEHEQHFSKLLRISRQSANWSHSFKPDSYLAACYVQQGKLDKARALFMDDMIMALEILSDQDPDNDYYGYKYLANILMHVGDDLNALSAWSLLGPSDLFRSKEEDGHSESEGAKESEPEPEPESVEDTRSISEGQHEHQREGPLTYRCDGGCGHYWTYASDMYICRFCPDTQFTGDCLEKVRTGKLERFICHPVHSWLHVPVWSDEEALAVGQGRVKVRGSLVDGQRVGGEVVDIKDWLDELREQWNVPSL</sequence>
<gene>
    <name evidence="2" type="ORF">A1O3_08966</name>
</gene>
<dbReference type="eggNOG" id="ENOG502SJ79">
    <property type="taxonomic scope" value="Eukaryota"/>
</dbReference>
<evidence type="ECO:0000313" key="3">
    <source>
        <dbReference type="Proteomes" id="UP000019478"/>
    </source>
</evidence>
<reference evidence="2 3" key="1">
    <citation type="submission" date="2013-03" db="EMBL/GenBank/DDBJ databases">
        <title>The Genome Sequence of Capronia epimyces CBS 606.96.</title>
        <authorList>
            <consortium name="The Broad Institute Genomics Platform"/>
            <person name="Cuomo C."/>
            <person name="de Hoog S."/>
            <person name="Gorbushina A."/>
            <person name="Walker B."/>
            <person name="Young S.K."/>
            <person name="Zeng Q."/>
            <person name="Gargeya S."/>
            <person name="Fitzgerald M."/>
            <person name="Haas B."/>
            <person name="Abouelleil A."/>
            <person name="Allen A.W."/>
            <person name="Alvarado L."/>
            <person name="Arachchi H.M."/>
            <person name="Berlin A.M."/>
            <person name="Chapman S.B."/>
            <person name="Gainer-Dewar J."/>
            <person name="Goldberg J."/>
            <person name="Griggs A."/>
            <person name="Gujja S."/>
            <person name="Hansen M."/>
            <person name="Howarth C."/>
            <person name="Imamovic A."/>
            <person name="Ireland A."/>
            <person name="Larimer J."/>
            <person name="McCowan C."/>
            <person name="Murphy C."/>
            <person name="Pearson M."/>
            <person name="Poon T.W."/>
            <person name="Priest M."/>
            <person name="Roberts A."/>
            <person name="Saif S."/>
            <person name="Shea T."/>
            <person name="Sisk P."/>
            <person name="Sykes S."/>
            <person name="Wortman J."/>
            <person name="Nusbaum C."/>
            <person name="Birren B."/>
        </authorList>
    </citation>
    <scope>NUCLEOTIDE SEQUENCE [LARGE SCALE GENOMIC DNA]</scope>
    <source>
        <strain evidence="2 3">CBS 606.96</strain>
    </source>
</reference>
<feature type="compositionally biased region" description="Basic and acidic residues" evidence="1">
    <location>
        <begin position="483"/>
        <end position="498"/>
    </location>
</feature>
<dbReference type="InterPro" id="IPR011990">
    <property type="entry name" value="TPR-like_helical_dom_sf"/>
</dbReference>
<proteinExistence type="predicted"/>